<feature type="transmembrane region" description="Helical" evidence="1">
    <location>
        <begin position="33"/>
        <end position="53"/>
    </location>
</feature>
<evidence type="ECO:0000256" key="1">
    <source>
        <dbReference type="SAM" id="Phobius"/>
    </source>
</evidence>
<comment type="caution">
    <text evidence="3">The sequence shown here is derived from an EMBL/GenBank/DDBJ whole genome shotgun (WGS) entry which is preliminary data.</text>
</comment>
<proteinExistence type="predicted"/>
<reference evidence="4" key="1">
    <citation type="submission" date="2018-06" db="EMBL/GenBank/DDBJ databases">
        <authorList>
            <person name="Khan S.A."/>
        </authorList>
    </citation>
    <scope>NUCLEOTIDE SEQUENCE [LARGE SCALE GENOMIC DNA]</scope>
    <source>
        <strain evidence="4">DB-1506</strain>
    </source>
</reference>
<accession>A0A327LV69</accession>
<evidence type="ECO:0000313" key="4">
    <source>
        <dbReference type="Proteomes" id="UP000249065"/>
    </source>
</evidence>
<organism evidence="3 4">
    <name type="scientific">Roseicella frigidaeris</name>
    <dbReference type="NCBI Taxonomy" id="2230885"/>
    <lineage>
        <taxon>Bacteria</taxon>
        <taxon>Pseudomonadati</taxon>
        <taxon>Pseudomonadota</taxon>
        <taxon>Alphaproteobacteria</taxon>
        <taxon>Acetobacterales</taxon>
        <taxon>Roseomonadaceae</taxon>
        <taxon>Roseicella</taxon>
    </lineage>
</organism>
<dbReference type="InterPro" id="IPR050879">
    <property type="entry name" value="Acyltransferase_3"/>
</dbReference>
<dbReference type="GO" id="GO:0000271">
    <property type="term" value="P:polysaccharide biosynthetic process"/>
    <property type="evidence" value="ECO:0007669"/>
    <property type="project" value="TreeGrafter"/>
</dbReference>
<feature type="transmembrane region" description="Helical" evidence="1">
    <location>
        <begin position="362"/>
        <end position="385"/>
    </location>
</feature>
<dbReference type="PANTHER" id="PTHR23028">
    <property type="entry name" value="ACETYLTRANSFERASE"/>
    <property type="match status" value="1"/>
</dbReference>
<keyword evidence="4" id="KW-1185">Reference proteome</keyword>
<feature type="transmembrane region" description="Helical" evidence="1">
    <location>
        <begin position="112"/>
        <end position="132"/>
    </location>
</feature>
<feature type="domain" description="Acyltransferase 3" evidence="2">
    <location>
        <begin position="26"/>
        <end position="377"/>
    </location>
</feature>
<feature type="transmembrane region" description="Helical" evidence="1">
    <location>
        <begin position="73"/>
        <end position="92"/>
    </location>
</feature>
<dbReference type="GO" id="GO:0016747">
    <property type="term" value="F:acyltransferase activity, transferring groups other than amino-acyl groups"/>
    <property type="evidence" value="ECO:0007669"/>
    <property type="project" value="InterPro"/>
</dbReference>
<dbReference type="PANTHER" id="PTHR23028:SF53">
    <property type="entry name" value="ACYL_TRANSF_3 DOMAIN-CONTAINING PROTEIN"/>
    <property type="match status" value="1"/>
</dbReference>
<keyword evidence="1" id="KW-1133">Transmembrane helix</keyword>
<dbReference type="Proteomes" id="UP000249065">
    <property type="component" value="Unassembled WGS sequence"/>
</dbReference>
<feature type="transmembrane region" description="Helical" evidence="1">
    <location>
        <begin position="205"/>
        <end position="222"/>
    </location>
</feature>
<dbReference type="EMBL" id="QLIX01000042">
    <property type="protein sequence ID" value="RAI54671.1"/>
    <property type="molecule type" value="Genomic_DNA"/>
</dbReference>
<dbReference type="AlphaFoldDB" id="A0A327LV69"/>
<name>A0A327LV69_9PROT</name>
<keyword evidence="1" id="KW-0812">Transmembrane</keyword>
<keyword evidence="1" id="KW-0472">Membrane</keyword>
<evidence type="ECO:0000313" key="3">
    <source>
        <dbReference type="EMBL" id="RAI54671.1"/>
    </source>
</evidence>
<dbReference type="RefSeq" id="WP_111472711.1">
    <property type="nucleotide sequence ID" value="NZ_QLIX01000042.1"/>
</dbReference>
<protein>
    <recommendedName>
        <fullName evidence="2">Acyltransferase 3 domain-containing protein</fullName>
    </recommendedName>
</protein>
<feature type="transmembrane region" description="Helical" evidence="1">
    <location>
        <begin position="182"/>
        <end position="198"/>
    </location>
</feature>
<gene>
    <name evidence="3" type="ORF">DOO78_25505</name>
</gene>
<dbReference type="GO" id="GO:0016020">
    <property type="term" value="C:membrane"/>
    <property type="evidence" value="ECO:0007669"/>
    <property type="project" value="TreeGrafter"/>
</dbReference>
<evidence type="ECO:0000259" key="2">
    <source>
        <dbReference type="Pfam" id="PF01757"/>
    </source>
</evidence>
<dbReference type="Pfam" id="PF01757">
    <property type="entry name" value="Acyl_transf_3"/>
    <property type="match status" value="1"/>
</dbReference>
<sequence length="408" mass="45583">MQPFPAYFCSLLQSLGRRPSSGRYRPELDGLRCMAILIVMIWHASLKIMRFTATSGITESVDNPKVAWIPDGAVGVALFFFLSGMVICRPFLSGTYHTTKRSLQDFYRSRLIRIVPPYALVLLSCYLVIGVLGHTPERASTFEVKQISPAASLGASLFYLHGLIFSSPPRLSPPGWSLEIEMQFYLIAPALIVAYLALRHRMSRLLLGIAVIIGSVVLRLWLVETYGEYGRFRWTLLNYFPVFMLGIVVADLTRAEEVRPSHETLPDMLCLGSVLLLLLPGIFRHPVGWTERLAADAATLAALVGLYYGVTRGRIANRLFSLRALTIIGTACYSIYLTHVPLMHFVGQLFFKLVQVGDYPSAWSLGLLLLLPLSLIFGMIFHILVERPFVQLAANRPVPEIRGIAIRS</sequence>
<feature type="transmembrane region" description="Helical" evidence="1">
    <location>
        <begin position="322"/>
        <end position="342"/>
    </location>
</feature>
<dbReference type="InterPro" id="IPR002656">
    <property type="entry name" value="Acyl_transf_3_dom"/>
</dbReference>
<dbReference type="OrthoDB" id="9796461at2"/>
<feature type="transmembrane region" description="Helical" evidence="1">
    <location>
        <begin position="234"/>
        <end position="253"/>
    </location>
</feature>